<evidence type="ECO:0000256" key="7">
    <source>
        <dbReference type="SAM" id="MobiDB-lite"/>
    </source>
</evidence>
<dbReference type="PROSITE" id="PS00028">
    <property type="entry name" value="ZINC_FINGER_C2H2_1"/>
    <property type="match status" value="11"/>
</dbReference>
<keyword evidence="5" id="KW-0539">Nucleus</keyword>
<feature type="domain" description="C2H2-type" evidence="8">
    <location>
        <begin position="745"/>
        <end position="775"/>
    </location>
</feature>
<dbReference type="GO" id="GO:0008270">
    <property type="term" value="F:zinc ion binding"/>
    <property type="evidence" value="ECO:0007669"/>
    <property type="project" value="UniProtKB-KW"/>
</dbReference>
<feature type="compositionally biased region" description="Basic and acidic residues" evidence="7">
    <location>
        <begin position="217"/>
        <end position="230"/>
    </location>
</feature>
<dbReference type="InterPro" id="IPR050826">
    <property type="entry name" value="Krueppel_C2H2_ZnFinger"/>
</dbReference>
<keyword evidence="3 6" id="KW-0863">Zinc-finger</keyword>
<feature type="compositionally biased region" description="Basic and acidic residues" evidence="7">
    <location>
        <begin position="127"/>
        <end position="143"/>
    </location>
</feature>
<keyword evidence="4" id="KW-0862">Zinc</keyword>
<feature type="domain" description="C2H2-type" evidence="8">
    <location>
        <begin position="472"/>
        <end position="501"/>
    </location>
</feature>
<feature type="compositionally biased region" description="Polar residues" evidence="7">
    <location>
        <begin position="407"/>
        <end position="418"/>
    </location>
</feature>
<dbReference type="InterPro" id="IPR013087">
    <property type="entry name" value="Znf_C2H2_type"/>
</dbReference>
<keyword evidence="10" id="KW-1185">Reference proteome</keyword>
<dbReference type="STRING" id="48709.A0A1D2MIE6"/>
<evidence type="ECO:0000256" key="4">
    <source>
        <dbReference type="ARBA" id="ARBA00022833"/>
    </source>
</evidence>
<dbReference type="AlphaFoldDB" id="A0A1D2MIE6"/>
<evidence type="ECO:0000256" key="6">
    <source>
        <dbReference type="PROSITE-ProRule" id="PRU00042"/>
    </source>
</evidence>
<protein>
    <submittedName>
        <fullName evidence="9">Krueppel-like factor 8</fullName>
    </submittedName>
</protein>
<feature type="region of interest" description="Disordered" evidence="7">
    <location>
        <begin position="823"/>
        <end position="849"/>
    </location>
</feature>
<reference evidence="9 10" key="1">
    <citation type="journal article" date="2016" name="Genome Biol. Evol.">
        <title>Gene Family Evolution Reflects Adaptation to Soil Environmental Stressors in the Genome of the Collembolan Orchesella cincta.</title>
        <authorList>
            <person name="Faddeeva-Vakhrusheva A."/>
            <person name="Derks M.F."/>
            <person name="Anvar S.Y."/>
            <person name="Agamennone V."/>
            <person name="Suring W."/>
            <person name="Smit S."/>
            <person name="van Straalen N.M."/>
            <person name="Roelofs D."/>
        </authorList>
    </citation>
    <scope>NUCLEOTIDE SEQUENCE [LARGE SCALE GENOMIC DNA]</scope>
    <source>
        <tissue evidence="9">Mixed pool</tissue>
    </source>
</reference>
<evidence type="ECO:0000256" key="2">
    <source>
        <dbReference type="ARBA" id="ARBA00022737"/>
    </source>
</evidence>
<feature type="domain" description="C2H2-type" evidence="8">
    <location>
        <begin position="708"/>
        <end position="737"/>
    </location>
</feature>
<dbReference type="InterPro" id="IPR036236">
    <property type="entry name" value="Znf_C2H2_sf"/>
</dbReference>
<dbReference type="SMART" id="SM00355">
    <property type="entry name" value="ZnF_C2H2"/>
    <property type="match status" value="12"/>
</dbReference>
<gene>
    <name evidence="9" type="ORF">Ocin01_14068</name>
</gene>
<evidence type="ECO:0000256" key="1">
    <source>
        <dbReference type="ARBA" id="ARBA00022723"/>
    </source>
</evidence>
<dbReference type="Proteomes" id="UP000094527">
    <property type="component" value="Unassembled WGS sequence"/>
</dbReference>
<feature type="compositionally biased region" description="Basic and acidic residues" evidence="7">
    <location>
        <begin position="823"/>
        <end position="838"/>
    </location>
</feature>
<dbReference type="PANTHER" id="PTHR24377">
    <property type="entry name" value="IP01015P-RELATED"/>
    <property type="match status" value="1"/>
</dbReference>
<feature type="region of interest" description="Disordered" evidence="7">
    <location>
        <begin position="184"/>
        <end position="244"/>
    </location>
</feature>
<feature type="region of interest" description="Disordered" evidence="7">
    <location>
        <begin position="353"/>
        <end position="386"/>
    </location>
</feature>
<feature type="region of interest" description="Disordered" evidence="7">
    <location>
        <begin position="400"/>
        <end position="444"/>
    </location>
</feature>
<dbReference type="Gene3D" id="3.30.160.60">
    <property type="entry name" value="Classic Zinc Finger"/>
    <property type="match status" value="5"/>
</dbReference>
<organism evidence="9 10">
    <name type="scientific">Orchesella cincta</name>
    <name type="common">Springtail</name>
    <name type="synonym">Podura cincta</name>
    <dbReference type="NCBI Taxonomy" id="48709"/>
    <lineage>
        <taxon>Eukaryota</taxon>
        <taxon>Metazoa</taxon>
        <taxon>Ecdysozoa</taxon>
        <taxon>Arthropoda</taxon>
        <taxon>Hexapoda</taxon>
        <taxon>Collembola</taxon>
        <taxon>Entomobryomorpha</taxon>
        <taxon>Entomobryoidea</taxon>
        <taxon>Orchesellidae</taxon>
        <taxon>Orchesellinae</taxon>
        <taxon>Orchesella</taxon>
    </lineage>
</organism>
<feature type="compositionally biased region" description="Polar residues" evidence="7">
    <location>
        <begin position="189"/>
        <end position="208"/>
    </location>
</feature>
<dbReference type="OMA" id="DEDANYH"/>
<evidence type="ECO:0000256" key="3">
    <source>
        <dbReference type="ARBA" id="ARBA00022771"/>
    </source>
</evidence>
<comment type="caution">
    <text evidence="9">The sequence shown here is derived from an EMBL/GenBank/DDBJ whole genome shotgun (WGS) entry which is preliminary data.</text>
</comment>
<keyword evidence="1" id="KW-0479">Metal-binding</keyword>
<dbReference type="SUPFAM" id="SSF57667">
    <property type="entry name" value="beta-beta-alpha zinc fingers"/>
    <property type="match status" value="5"/>
</dbReference>
<feature type="compositionally biased region" description="Basic and acidic residues" evidence="7">
    <location>
        <begin position="368"/>
        <end position="380"/>
    </location>
</feature>
<accession>A0A1D2MIE6</accession>
<feature type="domain" description="C2H2-type" evidence="8">
    <location>
        <begin position="967"/>
        <end position="994"/>
    </location>
</feature>
<name>A0A1D2MIE6_ORCCI</name>
<proteinExistence type="predicted"/>
<evidence type="ECO:0000259" key="8">
    <source>
        <dbReference type="PROSITE" id="PS50157"/>
    </source>
</evidence>
<sequence>MDGSVGEVIVKVEEVDMCPISSHSSEEFRFEVESTPVSELIGEQEAVITEKATDIPFSTYQEDEEHPEFGNHYEKLDQNGNMGLQTENENKSSELDSSRAPVKELETLATSEAESYHKRRRDSNDDEQVHASHDVDNDDGNELKDYEMAKPQEGNDQLLSEVIDREEDDSGRNAVEKVEEMHVCPQSPLPNEQPFQAETTGTQESKSIGEQEVIETAAKREASQPPKFDETQEPPPNSTGGGVEEECGIATKKMKLYVPVDETQARGGLMSFLAILHLSLPFHPHAVVPKYYYQKRHRKRRKYRTLDAEQQVILVEEVVSVEKAQVGDSQQPETVSTAGLFDDEMNEQISTEVAEVREGNADGTKPINESDLKGSPKLEETQEPYQISKETLQVDEDANYHEKSDQIQDNGLQSNYENETSECDVSRSPSPIPNSASARTSEQDFPVEKLEAFSNVADEPETLAHHLREKRYKCEFEGCGKSYFSNADFYTHRLRHKRDQPFYCWWSNCTFKCSLPGKLNLHLKREHNATQGQLQTCSYRCRVCGIWFGNSISLSTHLSSHEEPTGSHITMKAREITIPTVEDHNYSQVEAQAERVIDKDITSVAPALEPESNTTIFASTSLEKPTTLLSAPIYQIGDWGLQTAHFSIPSFSSSVQNLEAVTVQVATLADEEISVKRYTCDFEGCTKSYAQEAHLKSHRLHHTRKKLYKCWWPECNLKFCWPGKLTSHLQYHHKTTPEQLKGASFRCQFCRKRFASSISLSLHLSTHDDHPGKKASVISPAEDALRFITSVLSTPMTGSYHRCQQCQLQFLSPDLLAFHLSTHEKPRGSHSNTDRNERSATAVEDETTLQQRQEHQLLIESSTIGNEIAADSELSNEIGNVSAASASSNKEPMPGSSTSGEKKLLNCHHCQSTFESQQLLSLHLGFAHQIFTQIECPQCGRRLIDINAFRVHMNQVHGKPSGLPGRYQCEICEERFGNLAVFGRHARTHVNYLPNLVKRRQDFETNDQFQVQGEAQNKSLPIILRKRQKVQNVPCGIGAQNSALSPPLPKKEIKSVESSRFPYGFRIRQASLSSDSDLQTHQPVKPYQCWLPGCSSQFSDAASVMVHARSNHKVSSKQCLVTCSVCGETFHNPILLSMHLTRHRKASEHPPKPNANEVVQNHSHK</sequence>
<feature type="compositionally biased region" description="Basic and acidic residues" evidence="7">
    <location>
        <begin position="88"/>
        <end position="106"/>
    </location>
</feature>
<dbReference type="OrthoDB" id="2687452at2759"/>
<feature type="region of interest" description="Disordered" evidence="7">
    <location>
        <begin position="71"/>
        <end position="143"/>
    </location>
</feature>
<feature type="compositionally biased region" description="Polar residues" evidence="7">
    <location>
        <begin position="78"/>
        <end position="87"/>
    </location>
</feature>
<feature type="domain" description="C2H2-type" evidence="8">
    <location>
        <begin position="539"/>
        <end position="566"/>
    </location>
</feature>
<keyword evidence="2" id="KW-0677">Repeat</keyword>
<evidence type="ECO:0000313" key="10">
    <source>
        <dbReference type="Proteomes" id="UP000094527"/>
    </source>
</evidence>
<dbReference type="PROSITE" id="PS50157">
    <property type="entry name" value="ZINC_FINGER_C2H2_2"/>
    <property type="match status" value="7"/>
</dbReference>
<feature type="compositionally biased region" description="Polar residues" evidence="7">
    <location>
        <begin position="427"/>
        <end position="440"/>
    </location>
</feature>
<feature type="domain" description="C2H2-type" evidence="8">
    <location>
        <begin position="1121"/>
        <end position="1148"/>
    </location>
</feature>
<dbReference type="EMBL" id="LJIJ01001189">
    <property type="protein sequence ID" value="ODM92614.1"/>
    <property type="molecule type" value="Genomic_DNA"/>
</dbReference>
<evidence type="ECO:0000256" key="5">
    <source>
        <dbReference type="ARBA" id="ARBA00023242"/>
    </source>
</evidence>
<feature type="region of interest" description="Disordered" evidence="7">
    <location>
        <begin position="1141"/>
        <end position="1165"/>
    </location>
</feature>
<evidence type="ECO:0000313" key="9">
    <source>
        <dbReference type="EMBL" id="ODM92614.1"/>
    </source>
</evidence>
<feature type="domain" description="C2H2-type" evidence="8">
    <location>
        <begin position="678"/>
        <end position="707"/>
    </location>
</feature>